<gene>
    <name evidence="2" type="ORF">FHS38_004739</name>
</gene>
<keyword evidence="3" id="KW-1185">Reference proteome</keyword>
<feature type="chain" id="PRO_5030525222" evidence="1">
    <location>
        <begin position="21"/>
        <end position="36"/>
    </location>
</feature>
<organism evidence="2 3">
    <name type="scientific">Streptomyces netropsis</name>
    <name type="common">Streptoverticillium netropsis</name>
    <dbReference type="NCBI Taxonomy" id="55404"/>
    <lineage>
        <taxon>Bacteria</taxon>
        <taxon>Bacillati</taxon>
        <taxon>Actinomycetota</taxon>
        <taxon>Actinomycetes</taxon>
        <taxon>Kitasatosporales</taxon>
        <taxon>Streptomycetaceae</taxon>
        <taxon>Streptomyces</taxon>
    </lineage>
</organism>
<accession>A0A7W7LED8</accession>
<dbReference type="AlphaFoldDB" id="A0A7W7LED8"/>
<comment type="caution">
    <text evidence="2">The sequence shown here is derived from an EMBL/GenBank/DDBJ whole genome shotgun (WGS) entry which is preliminary data.</text>
</comment>
<dbReference type="Proteomes" id="UP000556436">
    <property type="component" value="Unassembled WGS sequence"/>
</dbReference>
<evidence type="ECO:0000313" key="2">
    <source>
        <dbReference type="EMBL" id="MBB4888668.1"/>
    </source>
</evidence>
<keyword evidence="1" id="KW-0732">Signal</keyword>
<feature type="signal peptide" evidence="1">
    <location>
        <begin position="1"/>
        <end position="20"/>
    </location>
</feature>
<evidence type="ECO:0000256" key="1">
    <source>
        <dbReference type="SAM" id="SignalP"/>
    </source>
</evidence>
<dbReference type="EMBL" id="JACHJG010000010">
    <property type="protein sequence ID" value="MBB4888668.1"/>
    <property type="molecule type" value="Genomic_DNA"/>
</dbReference>
<protein>
    <submittedName>
        <fullName evidence="2">Uncharacterized protein</fullName>
    </submittedName>
</protein>
<reference evidence="2 3" key="1">
    <citation type="submission" date="2020-08" db="EMBL/GenBank/DDBJ databases">
        <title>Genomic Encyclopedia of Type Strains, Phase III (KMG-III): the genomes of soil and plant-associated and newly described type strains.</title>
        <authorList>
            <person name="Whitman W."/>
        </authorList>
    </citation>
    <scope>NUCLEOTIDE SEQUENCE [LARGE SCALE GENOMIC DNA]</scope>
    <source>
        <strain evidence="2 3">CECT 3265</strain>
    </source>
</reference>
<evidence type="ECO:0000313" key="3">
    <source>
        <dbReference type="Proteomes" id="UP000556436"/>
    </source>
</evidence>
<proteinExistence type="predicted"/>
<sequence length="36" mass="3538">MRRIATVLFATVALLTTALAAPAAAIGIDLGAGITL</sequence>
<name>A0A7W7LED8_STRNE</name>